<dbReference type="AlphaFoldDB" id="A0A0R1RIK2"/>
<dbReference type="PATRIC" id="fig|1114972.6.peg.1059"/>
<comment type="similarity">
    <text evidence="1">Belongs to the short-chain dehydrogenases/reductases (SDR) family.</text>
</comment>
<dbReference type="PANTHER" id="PTHR43544:SF32">
    <property type="entry name" value="CHAIN DEHYDROGENASE, PUTATIVE (AFU_ORTHOLOGUE AFUA_5G01530)-RELATED"/>
    <property type="match status" value="1"/>
</dbReference>
<dbReference type="OrthoDB" id="5786478at2"/>
<dbReference type="eggNOG" id="COG1028">
    <property type="taxonomic scope" value="Bacteria"/>
</dbReference>
<accession>A0A0R1RIK2</accession>
<comment type="caution">
    <text evidence="2">The sequence shown here is derived from an EMBL/GenBank/DDBJ whole genome shotgun (WGS) entry which is preliminary data.</text>
</comment>
<dbReference type="SUPFAM" id="SSF51735">
    <property type="entry name" value="NAD(P)-binding Rossmann-fold domains"/>
    <property type="match status" value="1"/>
</dbReference>
<organism evidence="2 3">
    <name type="scientific">Furfurilactobacillus rossiae DSM 15814</name>
    <dbReference type="NCBI Taxonomy" id="1114972"/>
    <lineage>
        <taxon>Bacteria</taxon>
        <taxon>Bacillati</taxon>
        <taxon>Bacillota</taxon>
        <taxon>Bacilli</taxon>
        <taxon>Lactobacillales</taxon>
        <taxon>Lactobacillaceae</taxon>
        <taxon>Furfurilactobacillus</taxon>
    </lineage>
</organism>
<proteinExistence type="inferred from homology"/>
<dbReference type="PRINTS" id="PR00080">
    <property type="entry name" value="SDRFAMILY"/>
</dbReference>
<dbReference type="InterPro" id="IPR002347">
    <property type="entry name" value="SDR_fam"/>
</dbReference>
<dbReference type="Gene3D" id="3.40.50.720">
    <property type="entry name" value="NAD(P)-binding Rossmann-like Domain"/>
    <property type="match status" value="1"/>
</dbReference>
<evidence type="ECO:0000313" key="3">
    <source>
        <dbReference type="Proteomes" id="UP000051999"/>
    </source>
</evidence>
<dbReference type="GO" id="GO:0016491">
    <property type="term" value="F:oxidoreductase activity"/>
    <property type="evidence" value="ECO:0007669"/>
    <property type="project" value="TreeGrafter"/>
</dbReference>
<dbReference type="PANTHER" id="PTHR43544">
    <property type="entry name" value="SHORT-CHAIN DEHYDROGENASE/REDUCTASE"/>
    <property type="match status" value="1"/>
</dbReference>
<dbReference type="Proteomes" id="UP000051999">
    <property type="component" value="Unassembled WGS sequence"/>
</dbReference>
<dbReference type="Pfam" id="PF00106">
    <property type="entry name" value="adh_short"/>
    <property type="match status" value="1"/>
</dbReference>
<dbReference type="RefSeq" id="WP_017260388.1">
    <property type="nucleotide sequence ID" value="NZ_AUAW01000021.1"/>
</dbReference>
<protein>
    <submittedName>
        <fullName evidence="2">Carbonyl reductase</fullName>
    </submittedName>
</protein>
<dbReference type="InterPro" id="IPR036291">
    <property type="entry name" value="NAD(P)-bd_dom_sf"/>
</dbReference>
<name>A0A0R1RIK2_9LACO</name>
<dbReference type="GO" id="GO:0019748">
    <property type="term" value="P:secondary metabolic process"/>
    <property type="evidence" value="ECO:0007669"/>
    <property type="project" value="TreeGrafter"/>
</dbReference>
<dbReference type="PRINTS" id="PR00081">
    <property type="entry name" value="GDHRDH"/>
</dbReference>
<dbReference type="InterPro" id="IPR051468">
    <property type="entry name" value="Fungal_SecMetab_SDRs"/>
</dbReference>
<evidence type="ECO:0000256" key="1">
    <source>
        <dbReference type="RuleBase" id="RU000363"/>
    </source>
</evidence>
<dbReference type="GO" id="GO:0005737">
    <property type="term" value="C:cytoplasm"/>
    <property type="evidence" value="ECO:0007669"/>
    <property type="project" value="TreeGrafter"/>
</dbReference>
<reference evidence="2 3" key="1">
    <citation type="journal article" date="2015" name="Genome Announc.">
        <title>Expanding the biotechnology potential of lactobacilli through comparative genomics of 213 strains and associated genera.</title>
        <authorList>
            <person name="Sun Z."/>
            <person name="Harris H.M."/>
            <person name="McCann A."/>
            <person name="Guo C."/>
            <person name="Argimon S."/>
            <person name="Zhang W."/>
            <person name="Yang X."/>
            <person name="Jeffery I.B."/>
            <person name="Cooney J.C."/>
            <person name="Kagawa T.F."/>
            <person name="Liu W."/>
            <person name="Song Y."/>
            <person name="Salvetti E."/>
            <person name="Wrobel A."/>
            <person name="Rasinkangas P."/>
            <person name="Parkhill J."/>
            <person name="Rea M.C."/>
            <person name="O'Sullivan O."/>
            <person name="Ritari J."/>
            <person name="Douillard F.P."/>
            <person name="Paul Ross R."/>
            <person name="Yang R."/>
            <person name="Briner A.E."/>
            <person name="Felis G.E."/>
            <person name="de Vos W.M."/>
            <person name="Barrangou R."/>
            <person name="Klaenhammer T.R."/>
            <person name="Caufield P.W."/>
            <person name="Cui Y."/>
            <person name="Zhang H."/>
            <person name="O'Toole P.W."/>
        </authorList>
    </citation>
    <scope>NUCLEOTIDE SEQUENCE [LARGE SCALE GENOMIC DNA]</scope>
    <source>
        <strain evidence="2 3">DSM 15814</strain>
    </source>
</reference>
<keyword evidence="3" id="KW-1185">Reference proteome</keyword>
<evidence type="ECO:0000313" key="2">
    <source>
        <dbReference type="EMBL" id="KRL53507.1"/>
    </source>
</evidence>
<sequence>MTQTNNETLTLVTGGNRGMGLEIVRELAAKGQHVILGSRNLVKGQQAADQLATDGLSVDVVELDVTNPDSVTQAAKQLTDKFGYLSVLINNAGAVFDFGQKASDVSVDTLQKDFGINYFGLIDVTQKMLPLLKKAPQAKIINISSMMGSKTEALNPESVVYQAVAVGYQSAKAAANMFTVQLAKEMQRDQLNITVNAIDPGMVATEFGGATPEQAKSMGAQPITHGVARTIELATDWNNKDNATFSNTEGPVAW</sequence>
<gene>
    <name evidence="2" type="ORF">FD35_GL001045</name>
</gene>
<dbReference type="EMBL" id="AZFF01000018">
    <property type="protein sequence ID" value="KRL53507.1"/>
    <property type="molecule type" value="Genomic_DNA"/>
</dbReference>
<dbReference type="STRING" id="1114972.FD35_GL001045"/>